<dbReference type="AlphaFoldDB" id="A0AAW4FXH6"/>
<evidence type="ECO:0000313" key="2">
    <source>
        <dbReference type="EMBL" id="MBM3096022.1"/>
    </source>
</evidence>
<feature type="compositionally biased region" description="Polar residues" evidence="1">
    <location>
        <begin position="36"/>
        <end position="59"/>
    </location>
</feature>
<gene>
    <name evidence="2" type="ORF">GFB56_35695</name>
</gene>
<dbReference type="RefSeq" id="WP_025424963.1">
    <property type="nucleotide sequence ID" value="NZ_CP083370.1"/>
</dbReference>
<feature type="region of interest" description="Disordered" evidence="1">
    <location>
        <begin position="241"/>
        <end position="260"/>
    </location>
</feature>
<feature type="compositionally biased region" description="Basic and acidic residues" evidence="1">
    <location>
        <begin position="60"/>
        <end position="76"/>
    </location>
</feature>
<feature type="compositionally biased region" description="Basic and acidic residues" evidence="1">
    <location>
        <begin position="245"/>
        <end position="256"/>
    </location>
</feature>
<sequence length="328" mass="35174">MSALLDDSIKADDDLKVGALADGLATSAANDLNVDDGSTSNVGIANGNDRNNYSDSSQDNDTHIKTDVDTDIKTEANENGDNRNNYSDSSTDYNYDYDYKDNSRVETDIDQKANGDNRDNSYEWDYDSKVTTKTDIDTDIKTEANDNGDNRNNYSSSDNDIITKSDDDFATLKDVKDFDNLGIAGGDLTFNLGDDFSFNLNVDHILNNSLEGAGNDTGFSVVQANNLADQDQAYDVRMNNSDANNDLRADGGHSDGGDGLNFDTKSDWDLKAGDGINGSTTSDSSAILANSGFHQEIVQGANLVSNTVDSSVIGGNSQTTDVGHDTDS</sequence>
<evidence type="ECO:0000256" key="1">
    <source>
        <dbReference type="SAM" id="MobiDB-lite"/>
    </source>
</evidence>
<dbReference type="EMBL" id="WXFA01000065">
    <property type="protein sequence ID" value="MBM3096022.1"/>
    <property type="molecule type" value="Genomic_DNA"/>
</dbReference>
<feature type="compositionally biased region" description="Basic and acidic residues" evidence="1">
    <location>
        <begin position="97"/>
        <end position="123"/>
    </location>
</feature>
<evidence type="ECO:0000313" key="3">
    <source>
        <dbReference type="Proteomes" id="UP000744980"/>
    </source>
</evidence>
<feature type="region of interest" description="Disordered" evidence="1">
    <location>
        <begin position="140"/>
        <end position="159"/>
    </location>
</feature>
<feature type="region of interest" description="Disordered" evidence="1">
    <location>
        <begin position="30"/>
        <end position="123"/>
    </location>
</feature>
<feature type="compositionally biased region" description="Low complexity" evidence="1">
    <location>
        <begin position="82"/>
        <end position="96"/>
    </location>
</feature>
<protein>
    <submittedName>
        <fullName evidence="2">Fibrinogen-binding protein</fullName>
    </submittedName>
</protein>
<dbReference type="Proteomes" id="UP000744980">
    <property type="component" value="Unassembled WGS sequence"/>
</dbReference>
<name>A0AAW4FXH6_9HYPH</name>
<comment type="caution">
    <text evidence="2">The sequence shown here is derived from an EMBL/GenBank/DDBJ whole genome shotgun (WGS) entry which is preliminary data.</text>
</comment>
<accession>A0AAW4FXH6</accession>
<feature type="compositionally biased region" description="Low complexity" evidence="1">
    <location>
        <begin position="145"/>
        <end position="159"/>
    </location>
</feature>
<organism evidence="2 3">
    <name type="scientific">Ensifer canadensis</name>
    <dbReference type="NCBI Taxonomy" id="555315"/>
    <lineage>
        <taxon>Bacteria</taxon>
        <taxon>Pseudomonadati</taxon>
        <taxon>Pseudomonadota</taxon>
        <taxon>Alphaproteobacteria</taxon>
        <taxon>Hyphomicrobiales</taxon>
        <taxon>Rhizobiaceae</taxon>
        <taxon>Sinorhizobium/Ensifer group</taxon>
        <taxon>Ensifer</taxon>
    </lineage>
</organism>
<proteinExistence type="predicted"/>
<reference evidence="2 3" key="1">
    <citation type="submission" date="2020-01" db="EMBL/GenBank/DDBJ databases">
        <title>Draft genome assembly of Ensifer adhaerens T173.</title>
        <authorList>
            <person name="Craig J.E."/>
            <person name="Stinchcombe J.R."/>
        </authorList>
    </citation>
    <scope>NUCLEOTIDE SEQUENCE [LARGE SCALE GENOMIC DNA]</scope>
    <source>
        <strain evidence="2 3">T173</strain>
    </source>
</reference>
<keyword evidence="3" id="KW-1185">Reference proteome</keyword>